<feature type="domain" description="Cation/H+ exchanger transmembrane" evidence="9">
    <location>
        <begin position="20"/>
        <end position="370"/>
    </location>
</feature>
<reference evidence="11 12" key="1">
    <citation type="submission" date="2016-10" db="EMBL/GenBank/DDBJ databases">
        <authorList>
            <person name="de Groot N.N."/>
        </authorList>
    </citation>
    <scope>NUCLEOTIDE SEQUENCE [LARGE SCALE GENOMIC DNA]</scope>
    <source>
        <strain evidence="11 12">CPCC 202808</strain>
    </source>
</reference>
<keyword evidence="5 8" id="KW-1133">Transmembrane helix</keyword>
<evidence type="ECO:0000256" key="5">
    <source>
        <dbReference type="ARBA" id="ARBA00022989"/>
    </source>
</evidence>
<evidence type="ECO:0000313" key="10">
    <source>
        <dbReference type="EMBL" id="NYH85915.1"/>
    </source>
</evidence>
<name>A0A1I2KBR9_9ACTN</name>
<evidence type="ECO:0000256" key="2">
    <source>
        <dbReference type="ARBA" id="ARBA00005551"/>
    </source>
</evidence>
<feature type="transmembrane region" description="Helical" evidence="8">
    <location>
        <begin position="291"/>
        <end position="312"/>
    </location>
</feature>
<feature type="transmembrane region" description="Helical" evidence="8">
    <location>
        <begin position="32"/>
        <end position="50"/>
    </location>
</feature>
<evidence type="ECO:0000256" key="7">
    <source>
        <dbReference type="SAM" id="MobiDB-lite"/>
    </source>
</evidence>
<gene>
    <name evidence="10" type="ORF">FHR37_004766</name>
    <name evidence="11" type="ORF">SAMN05421678_10173</name>
</gene>
<feature type="transmembrane region" description="Helical" evidence="8">
    <location>
        <begin position="181"/>
        <end position="202"/>
    </location>
</feature>
<organism evidence="11 12">
    <name type="scientific">Actinopolymorpha cephalotaxi</name>
    <dbReference type="NCBI Taxonomy" id="504797"/>
    <lineage>
        <taxon>Bacteria</taxon>
        <taxon>Bacillati</taxon>
        <taxon>Actinomycetota</taxon>
        <taxon>Actinomycetes</taxon>
        <taxon>Propionibacteriales</taxon>
        <taxon>Actinopolymorphaceae</taxon>
        <taxon>Actinopolymorpha</taxon>
    </lineage>
</organism>
<evidence type="ECO:0000259" key="9">
    <source>
        <dbReference type="Pfam" id="PF00999"/>
    </source>
</evidence>
<dbReference type="PANTHER" id="PTHR42751">
    <property type="entry name" value="SODIUM/HYDROGEN EXCHANGER FAMILY/TRKA DOMAIN PROTEIN"/>
    <property type="match status" value="1"/>
</dbReference>
<accession>A0A1I2KBR9</accession>
<reference evidence="10 13" key="2">
    <citation type="submission" date="2020-07" db="EMBL/GenBank/DDBJ databases">
        <title>Sequencing the genomes of 1000 actinobacteria strains.</title>
        <authorList>
            <person name="Klenk H.-P."/>
        </authorList>
    </citation>
    <scope>NUCLEOTIDE SEQUENCE [LARGE SCALE GENOMIC DNA]</scope>
    <source>
        <strain evidence="10 13">DSM 45117</strain>
    </source>
</reference>
<feature type="transmembrane region" description="Helical" evidence="8">
    <location>
        <begin position="333"/>
        <end position="350"/>
    </location>
</feature>
<dbReference type="GO" id="GO:0015297">
    <property type="term" value="F:antiporter activity"/>
    <property type="evidence" value="ECO:0007669"/>
    <property type="project" value="InterPro"/>
</dbReference>
<evidence type="ECO:0000256" key="1">
    <source>
        <dbReference type="ARBA" id="ARBA00004141"/>
    </source>
</evidence>
<keyword evidence="6 8" id="KW-0472">Membrane</keyword>
<evidence type="ECO:0000256" key="3">
    <source>
        <dbReference type="ARBA" id="ARBA00022448"/>
    </source>
</evidence>
<comment type="subcellular location">
    <subcellularLocation>
        <location evidence="1">Membrane</location>
        <topology evidence="1">Multi-pass membrane protein</topology>
    </subcellularLocation>
</comment>
<dbReference type="GO" id="GO:1902600">
    <property type="term" value="P:proton transmembrane transport"/>
    <property type="evidence" value="ECO:0007669"/>
    <property type="project" value="InterPro"/>
</dbReference>
<evidence type="ECO:0000313" key="12">
    <source>
        <dbReference type="Proteomes" id="UP000199052"/>
    </source>
</evidence>
<dbReference type="EMBL" id="FOOI01000001">
    <property type="protein sequence ID" value="SFF62531.1"/>
    <property type="molecule type" value="Genomic_DNA"/>
</dbReference>
<dbReference type="PANTHER" id="PTHR42751:SF6">
    <property type="entry name" value="CONSERVED INTEGRAL MEMBRANE TRANSPORT PROTEIN-RELATED"/>
    <property type="match status" value="1"/>
</dbReference>
<proteinExistence type="inferred from homology"/>
<evidence type="ECO:0000313" key="13">
    <source>
        <dbReference type="Proteomes" id="UP000533017"/>
    </source>
</evidence>
<dbReference type="OrthoDB" id="3294398at2"/>
<dbReference type="GO" id="GO:0016020">
    <property type="term" value="C:membrane"/>
    <property type="evidence" value="ECO:0007669"/>
    <property type="project" value="UniProtKB-SubCell"/>
</dbReference>
<dbReference type="RefSeq" id="WP_092879660.1">
    <property type="nucleotide sequence ID" value="NZ_FOOI01000001.1"/>
</dbReference>
<evidence type="ECO:0000313" key="11">
    <source>
        <dbReference type="EMBL" id="SFF62531.1"/>
    </source>
</evidence>
<feature type="transmembrane region" description="Helical" evidence="8">
    <location>
        <begin position="149"/>
        <end position="175"/>
    </location>
</feature>
<sequence length="437" mass="44949">MHSTLLLIELGAVILGLGLLGRIAGRYGFSPIPLYLLAGLAFGHGGLLPLDASEEFVSVGAEIGVILLLLMLGLEYTAADLVTNLKTQFPAGVVDFTLNAVPGALAALLLGWGPVAAVVLAGVTWISSSGVIAKVLGDLGRIGNRETPVILSVLVLEDLSMAVYLPILTALVAGAGLATGSITLVIALGAAGAVLVVALRYGRLISQFVSSDDPEKLLLVVFGLTLLVAGIAQQVQVSAAVGAFLVGIALSGEVAEGAHTLLSPLRDLFAAVFFVFFGLNTDPASIPPVLFPALLLAAVTIVTKIATGYWAARRAGIGERGRWRAGGTLVARGEFSIVIAGIAVTAGVQPELGPLATAYVLLLVIAGPLTARYVEPVASRVRRALNAPPTPPPPPPAPPDNESRVDEPEYAPVDGQPAEPGETDEVDEGAPPRRRAR</sequence>
<dbReference type="InterPro" id="IPR038770">
    <property type="entry name" value="Na+/solute_symporter_sf"/>
</dbReference>
<dbReference type="Gene3D" id="1.20.1530.20">
    <property type="match status" value="1"/>
</dbReference>
<comment type="similarity">
    <text evidence="2">Belongs to the monovalent cation:proton antiporter 2 (CPA2) transporter (TC 2.A.37) family.</text>
</comment>
<keyword evidence="3" id="KW-0813">Transport</keyword>
<feature type="transmembrane region" description="Helical" evidence="8">
    <location>
        <begin position="56"/>
        <end position="77"/>
    </location>
</feature>
<feature type="transmembrane region" description="Helical" evidence="8">
    <location>
        <begin position="356"/>
        <end position="374"/>
    </location>
</feature>
<dbReference type="AlphaFoldDB" id="A0A1I2KBR9"/>
<feature type="compositionally biased region" description="Pro residues" evidence="7">
    <location>
        <begin position="388"/>
        <end position="399"/>
    </location>
</feature>
<dbReference type="STRING" id="504797.SAMN05421678_10173"/>
<keyword evidence="13" id="KW-1185">Reference proteome</keyword>
<dbReference type="EMBL" id="JACBZA010000001">
    <property type="protein sequence ID" value="NYH85915.1"/>
    <property type="molecule type" value="Genomic_DNA"/>
</dbReference>
<feature type="transmembrane region" description="Helical" evidence="8">
    <location>
        <begin position="6"/>
        <end position="25"/>
    </location>
</feature>
<feature type="region of interest" description="Disordered" evidence="7">
    <location>
        <begin position="384"/>
        <end position="437"/>
    </location>
</feature>
<dbReference type="InterPro" id="IPR006153">
    <property type="entry name" value="Cation/H_exchanger_TM"/>
</dbReference>
<feature type="transmembrane region" description="Helical" evidence="8">
    <location>
        <begin position="214"/>
        <end position="231"/>
    </location>
</feature>
<protein>
    <submittedName>
        <fullName evidence="10">CPA2 family monovalent cation:H+ antiporter-2</fullName>
    </submittedName>
    <submittedName>
        <fullName evidence="11">Monovalent cation:H+ antiporter-2, CPA2 family</fullName>
    </submittedName>
</protein>
<dbReference type="Proteomes" id="UP000533017">
    <property type="component" value="Unassembled WGS sequence"/>
</dbReference>
<dbReference type="Pfam" id="PF00999">
    <property type="entry name" value="Na_H_Exchanger"/>
    <property type="match status" value="1"/>
</dbReference>
<dbReference type="Proteomes" id="UP000199052">
    <property type="component" value="Unassembled WGS sequence"/>
</dbReference>
<evidence type="ECO:0000256" key="4">
    <source>
        <dbReference type="ARBA" id="ARBA00022692"/>
    </source>
</evidence>
<keyword evidence="4 8" id="KW-0812">Transmembrane</keyword>
<evidence type="ECO:0000256" key="8">
    <source>
        <dbReference type="SAM" id="Phobius"/>
    </source>
</evidence>
<evidence type="ECO:0000256" key="6">
    <source>
        <dbReference type="ARBA" id="ARBA00023136"/>
    </source>
</evidence>